<evidence type="ECO:0000313" key="1">
    <source>
        <dbReference type="EMBL" id="KAH6947196.1"/>
    </source>
</evidence>
<evidence type="ECO:0000313" key="2">
    <source>
        <dbReference type="Proteomes" id="UP000821845"/>
    </source>
</evidence>
<comment type="caution">
    <text evidence="1">The sequence shown here is derived from an EMBL/GenBank/DDBJ whole genome shotgun (WGS) entry which is preliminary data.</text>
</comment>
<reference evidence="1" key="1">
    <citation type="submission" date="2020-05" db="EMBL/GenBank/DDBJ databases">
        <title>Large-scale comparative analyses of tick genomes elucidate their genetic diversity and vector capacities.</title>
        <authorList>
            <person name="Jia N."/>
            <person name="Wang J."/>
            <person name="Shi W."/>
            <person name="Du L."/>
            <person name="Sun Y."/>
            <person name="Zhan W."/>
            <person name="Jiang J."/>
            <person name="Wang Q."/>
            <person name="Zhang B."/>
            <person name="Ji P."/>
            <person name="Sakyi L.B."/>
            <person name="Cui X."/>
            <person name="Yuan T."/>
            <person name="Jiang B."/>
            <person name="Yang W."/>
            <person name="Lam T.T.-Y."/>
            <person name="Chang Q."/>
            <person name="Ding S."/>
            <person name="Wang X."/>
            <person name="Zhu J."/>
            <person name="Ruan X."/>
            <person name="Zhao L."/>
            <person name="Wei J."/>
            <person name="Que T."/>
            <person name="Du C."/>
            <person name="Cheng J."/>
            <person name="Dai P."/>
            <person name="Han X."/>
            <person name="Huang E."/>
            <person name="Gao Y."/>
            <person name="Liu J."/>
            <person name="Shao H."/>
            <person name="Ye R."/>
            <person name="Li L."/>
            <person name="Wei W."/>
            <person name="Wang X."/>
            <person name="Wang C."/>
            <person name="Yang T."/>
            <person name="Huo Q."/>
            <person name="Li W."/>
            <person name="Guo W."/>
            <person name="Chen H."/>
            <person name="Zhou L."/>
            <person name="Ni X."/>
            <person name="Tian J."/>
            <person name="Zhou Y."/>
            <person name="Sheng Y."/>
            <person name="Liu T."/>
            <person name="Pan Y."/>
            <person name="Xia L."/>
            <person name="Li J."/>
            <person name="Zhao F."/>
            <person name="Cao W."/>
        </authorList>
    </citation>
    <scope>NUCLEOTIDE SEQUENCE</scope>
    <source>
        <strain evidence="1">Hyas-2018</strain>
    </source>
</reference>
<sequence>MRWQFASPSTRHELLILHALSNALRGIVPGKSIDVGADMTSDVSIGNEIPCFFEEFVSTFSEESRSHEEPSWVSMNEHRDDAEGDFATRQLAIEDVLPDDFDVAPKPRNKGHQLVQRDNLTHVGSKETVYHRSTARHASTVKGGRYRVVVLSKSARHSHTIRISSTCCIGRTCFPAVCLVKQKYQRRPPDGAGLSRHRCFKRGPHLPSTILGTSGNSARAPTHAILLLAQVFPLLFFALWELIHVHSADLHTWLYVLLPRLFIKTGRDLSISLQRKIQKILSIIRMPTSTHVDDNSVEHYHKMEDYPPSLEKRDDSAKIFLPVDEAVPAQHRRRCEPTWV</sequence>
<keyword evidence="2" id="KW-1185">Reference proteome</keyword>
<name>A0ACB7TM72_HYAAI</name>
<accession>A0ACB7TM72</accession>
<protein>
    <submittedName>
        <fullName evidence="1">Uncharacterized protein</fullName>
    </submittedName>
</protein>
<gene>
    <name evidence="1" type="ORF">HPB50_017555</name>
</gene>
<proteinExistence type="predicted"/>
<dbReference type="Proteomes" id="UP000821845">
    <property type="component" value="Chromosome 1"/>
</dbReference>
<dbReference type="EMBL" id="CM023481">
    <property type="protein sequence ID" value="KAH6947196.1"/>
    <property type="molecule type" value="Genomic_DNA"/>
</dbReference>
<organism evidence="1 2">
    <name type="scientific">Hyalomma asiaticum</name>
    <name type="common">Tick</name>
    <dbReference type="NCBI Taxonomy" id="266040"/>
    <lineage>
        <taxon>Eukaryota</taxon>
        <taxon>Metazoa</taxon>
        <taxon>Ecdysozoa</taxon>
        <taxon>Arthropoda</taxon>
        <taxon>Chelicerata</taxon>
        <taxon>Arachnida</taxon>
        <taxon>Acari</taxon>
        <taxon>Parasitiformes</taxon>
        <taxon>Ixodida</taxon>
        <taxon>Ixodoidea</taxon>
        <taxon>Ixodidae</taxon>
        <taxon>Hyalomminae</taxon>
        <taxon>Hyalomma</taxon>
    </lineage>
</organism>